<sequence>MHPHVCNRASTAAGLVDPDWSGGVCPRQRQLPPWLHAEIQGGVNDDATIFGVGVHVHRWQPHPHQLTLMAGDSGRGTCSPSFTGDGHQ</sequence>
<evidence type="ECO:0000313" key="2">
    <source>
        <dbReference type="EMBL" id="JAD77412.1"/>
    </source>
</evidence>
<protein>
    <submittedName>
        <fullName evidence="2">Uncharacterized protein</fullName>
    </submittedName>
</protein>
<feature type="region of interest" description="Disordered" evidence="1">
    <location>
        <begin position="67"/>
        <end position="88"/>
    </location>
</feature>
<name>A0A0A9D0Y6_ARUDO</name>
<dbReference type="AlphaFoldDB" id="A0A0A9D0Y6"/>
<evidence type="ECO:0000256" key="1">
    <source>
        <dbReference type="SAM" id="MobiDB-lite"/>
    </source>
</evidence>
<accession>A0A0A9D0Y6</accession>
<reference evidence="2" key="1">
    <citation type="submission" date="2014-09" db="EMBL/GenBank/DDBJ databases">
        <authorList>
            <person name="Magalhaes I.L.F."/>
            <person name="Oliveira U."/>
            <person name="Santos F.R."/>
            <person name="Vidigal T.H.D.A."/>
            <person name="Brescovit A.D."/>
            <person name="Santos A.J."/>
        </authorList>
    </citation>
    <scope>NUCLEOTIDE SEQUENCE</scope>
    <source>
        <tissue evidence="2">Shoot tissue taken approximately 20 cm above the soil surface</tissue>
    </source>
</reference>
<reference evidence="2" key="2">
    <citation type="journal article" date="2015" name="Data Brief">
        <title>Shoot transcriptome of the giant reed, Arundo donax.</title>
        <authorList>
            <person name="Barrero R.A."/>
            <person name="Guerrero F.D."/>
            <person name="Moolhuijzen P."/>
            <person name="Goolsby J.A."/>
            <person name="Tidwell J."/>
            <person name="Bellgard S.E."/>
            <person name="Bellgard M.I."/>
        </authorList>
    </citation>
    <scope>NUCLEOTIDE SEQUENCE</scope>
    <source>
        <tissue evidence="2">Shoot tissue taken approximately 20 cm above the soil surface</tissue>
    </source>
</reference>
<proteinExistence type="predicted"/>
<dbReference type="EMBL" id="GBRH01220483">
    <property type="protein sequence ID" value="JAD77412.1"/>
    <property type="molecule type" value="Transcribed_RNA"/>
</dbReference>
<organism evidence="2">
    <name type="scientific">Arundo donax</name>
    <name type="common">Giant reed</name>
    <name type="synonym">Donax arundinaceus</name>
    <dbReference type="NCBI Taxonomy" id="35708"/>
    <lineage>
        <taxon>Eukaryota</taxon>
        <taxon>Viridiplantae</taxon>
        <taxon>Streptophyta</taxon>
        <taxon>Embryophyta</taxon>
        <taxon>Tracheophyta</taxon>
        <taxon>Spermatophyta</taxon>
        <taxon>Magnoliopsida</taxon>
        <taxon>Liliopsida</taxon>
        <taxon>Poales</taxon>
        <taxon>Poaceae</taxon>
        <taxon>PACMAD clade</taxon>
        <taxon>Arundinoideae</taxon>
        <taxon>Arundineae</taxon>
        <taxon>Arundo</taxon>
    </lineage>
</organism>